<geneLocation type="plasmid" evidence="2">
    <name>prsp8c3c</name>
</geneLocation>
<organism evidence="1 2">
    <name type="scientific">Rhizobium etli 8C-3</name>
    <dbReference type="NCBI Taxonomy" id="538025"/>
    <lineage>
        <taxon>Bacteria</taxon>
        <taxon>Pseudomonadati</taxon>
        <taxon>Pseudomonadota</taxon>
        <taxon>Alphaproteobacteria</taxon>
        <taxon>Hyphomicrobiales</taxon>
        <taxon>Rhizobiaceae</taxon>
        <taxon>Rhizobium/Agrobacterium group</taxon>
        <taxon>Rhizobium</taxon>
    </lineage>
</organism>
<dbReference type="Proteomes" id="UP000185109">
    <property type="component" value="Plasmid pRsp8C3c"/>
</dbReference>
<proteinExistence type="predicted"/>
<dbReference type="AlphaFoldDB" id="A0A1L5PD21"/>
<sequence length="59" mass="6656">MQFLSPHLSRELIILTDAAPVGSACLARLCRYQMMEHPWKRIGGKALELRSDPKLIPVP</sequence>
<dbReference type="EMBL" id="CP017244">
    <property type="protein sequence ID" value="APO78078.1"/>
    <property type="molecule type" value="Genomic_DNA"/>
</dbReference>
<evidence type="ECO:0000313" key="2">
    <source>
        <dbReference type="Proteomes" id="UP000185109"/>
    </source>
</evidence>
<accession>A0A1L5PD21</accession>
<evidence type="ECO:0000313" key="1">
    <source>
        <dbReference type="EMBL" id="APO78078.1"/>
    </source>
</evidence>
<gene>
    <name evidence="1" type="ORF">AM571_PC00338</name>
</gene>
<protein>
    <submittedName>
        <fullName evidence="1">Uncharacterized protein</fullName>
    </submittedName>
</protein>
<name>A0A1L5PD21_RHIET</name>
<reference evidence="1 2" key="1">
    <citation type="submission" date="2016-09" db="EMBL/GenBank/DDBJ databases">
        <title>The complete genome sequences of Rhizobium gallicum, symbiovars gallicum and phaseoli, symbionts associated to common bean (Phaseolus vulgaris).</title>
        <authorList>
            <person name="Bustos P."/>
            <person name="Santamaria R.I."/>
            <person name="Perez-Carrascal O.M."/>
            <person name="Juarez S."/>
            <person name="Lozano L."/>
            <person name="Martinez-Flores I."/>
            <person name="Martinez-Romero E."/>
            <person name="Cevallos M."/>
            <person name="Romero D."/>
            <person name="Davila G."/>
            <person name="Gonzalez V."/>
        </authorList>
    </citation>
    <scope>NUCLEOTIDE SEQUENCE [LARGE SCALE GENOMIC DNA]</scope>
    <source>
        <strain evidence="1 2">8C-3</strain>
        <plasmid evidence="2">Plasmid prsp8c3c</plasmid>
    </source>
</reference>
<keyword evidence="1" id="KW-0614">Plasmid</keyword>